<dbReference type="InterPro" id="IPR002125">
    <property type="entry name" value="CMP_dCMP_dom"/>
</dbReference>
<protein>
    <recommendedName>
        <fullName evidence="3">CMP/dCMP-type deaminase domain-containing protein</fullName>
    </recommendedName>
</protein>
<feature type="domain" description="CMP/dCMP-type deaminase" evidence="3">
    <location>
        <begin position="368"/>
        <end position="560"/>
    </location>
</feature>
<keyword evidence="5" id="KW-1185">Reference proteome</keyword>
<sequence>MNIEKIYELRKSFTILALTGRKGSGCSEVAERLIQGWTDDNAIFRHPDTSNISHNSYRKYRIVYEYSRENFKPHILISYKKILFLYILLKDHDSLIDFLKGSRLKEDFAKSNLEHLCNFEDEIKHLQKCKDEFQSLHNKINTIWKNRRKNEKADHLKELYISQEFQNLSDNFFNILEIHSTVKRNKLLQIIGNNLRKSSHYNDSTNFNLDNVFAVVILINDIIKSFTRKSKKDKTVTEIVIDSLRNPLEIMFFRQRFSAFYTIAVNRTEEIREEVIKKRYEKDEQIDVHKLISEEYNGAKAKDFYKQNVSQCIQNADIHLAFKDYKEIDELNEQVNLKNENVSPYFSWQMQLLKFLSLIDQPGIVTPSPEERCMQLAFTAKYNSGCISRQVGAAITDENYAIKAIGWNNTPEGQVPCALRNADDLLSGKDDYDAFTTYEKSNPEFQKTFKDNYNNTRVEEKRKDLKGRNLCFCFKGLINSYSDGKNQVHTRSLHAEESAFLQISKYGGQGILNGKLFTTASPCELCSKKAYQLGIKVIYYIDPYPGISLEHILTAGSNDRNPKLRLFHGAIGNAYHWLYEPFMAYKDELNLILEHTTKDLASMKEELLLIKTNELLSAKNDLQAMIEENEKLKEIIASKK</sequence>
<keyword evidence="2" id="KW-0175">Coiled coil</keyword>
<feature type="coiled-coil region" evidence="2">
    <location>
        <begin position="586"/>
        <end position="635"/>
    </location>
</feature>
<comment type="caution">
    <text evidence="4">The sequence shown here is derived from an EMBL/GenBank/DDBJ whole genome shotgun (WGS) entry which is preliminary data.</text>
</comment>
<dbReference type="PANTHER" id="PTHR11086">
    <property type="entry name" value="DEOXYCYTIDYLATE DEAMINASE-RELATED"/>
    <property type="match status" value="1"/>
</dbReference>
<dbReference type="InterPro" id="IPR015517">
    <property type="entry name" value="dCMP_deaminase-rel"/>
</dbReference>
<name>A0ABW4HBT1_9FLAO</name>
<dbReference type="RefSeq" id="WP_379817878.1">
    <property type="nucleotide sequence ID" value="NZ_JBHUDZ010000008.1"/>
</dbReference>
<dbReference type="SUPFAM" id="SSF53927">
    <property type="entry name" value="Cytidine deaminase-like"/>
    <property type="match status" value="1"/>
</dbReference>
<keyword evidence="1" id="KW-0378">Hydrolase</keyword>
<proteinExistence type="predicted"/>
<dbReference type="Gene3D" id="3.40.50.300">
    <property type="entry name" value="P-loop containing nucleotide triphosphate hydrolases"/>
    <property type="match status" value="1"/>
</dbReference>
<dbReference type="InterPro" id="IPR016193">
    <property type="entry name" value="Cytidine_deaminase-like"/>
</dbReference>
<dbReference type="InterPro" id="IPR027417">
    <property type="entry name" value="P-loop_NTPase"/>
</dbReference>
<gene>
    <name evidence="4" type="ORF">ACFSC2_08950</name>
</gene>
<dbReference type="Gene3D" id="3.40.140.10">
    <property type="entry name" value="Cytidine Deaminase, domain 2"/>
    <property type="match status" value="1"/>
</dbReference>
<evidence type="ECO:0000256" key="1">
    <source>
        <dbReference type="ARBA" id="ARBA00022801"/>
    </source>
</evidence>
<dbReference type="EMBL" id="JBHUDZ010000008">
    <property type="protein sequence ID" value="MFD1602861.1"/>
    <property type="molecule type" value="Genomic_DNA"/>
</dbReference>
<dbReference type="Proteomes" id="UP001597138">
    <property type="component" value="Unassembled WGS sequence"/>
</dbReference>
<dbReference type="Pfam" id="PF00383">
    <property type="entry name" value="dCMP_cyt_deam_1"/>
    <property type="match status" value="1"/>
</dbReference>
<evidence type="ECO:0000259" key="3">
    <source>
        <dbReference type="PROSITE" id="PS51747"/>
    </source>
</evidence>
<reference evidence="5" key="1">
    <citation type="journal article" date="2019" name="Int. J. Syst. Evol. Microbiol.">
        <title>The Global Catalogue of Microorganisms (GCM) 10K type strain sequencing project: providing services to taxonomists for standard genome sequencing and annotation.</title>
        <authorList>
            <consortium name="The Broad Institute Genomics Platform"/>
            <consortium name="The Broad Institute Genome Sequencing Center for Infectious Disease"/>
            <person name="Wu L."/>
            <person name="Ma J."/>
        </authorList>
    </citation>
    <scope>NUCLEOTIDE SEQUENCE [LARGE SCALE GENOMIC DNA]</scope>
    <source>
        <strain evidence="5">CCUG 70865</strain>
    </source>
</reference>
<dbReference type="PROSITE" id="PS51747">
    <property type="entry name" value="CYT_DCMP_DEAMINASES_2"/>
    <property type="match status" value="1"/>
</dbReference>
<evidence type="ECO:0000313" key="4">
    <source>
        <dbReference type="EMBL" id="MFD1602861.1"/>
    </source>
</evidence>
<dbReference type="PANTHER" id="PTHR11086:SF18">
    <property type="entry name" value="DEOXYCYTIDYLATE DEAMINASE"/>
    <property type="match status" value="1"/>
</dbReference>
<organism evidence="4 5">
    <name type="scientific">Flavobacterium artemisiae</name>
    <dbReference type="NCBI Taxonomy" id="2126556"/>
    <lineage>
        <taxon>Bacteria</taxon>
        <taxon>Pseudomonadati</taxon>
        <taxon>Bacteroidota</taxon>
        <taxon>Flavobacteriia</taxon>
        <taxon>Flavobacteriales</taxon>
        <taxon>Flavobacteriaceae</taxon>
        <taxon>Flavobacterium</taxon>
    </lineage>
</organism>
<evidence type="ECO:0000313" key="5">
    <source>
        <dbReference type="Proteomes" id="UP001597138"/>
    </source>
</evidence>
<evidence type="ECO:0000256" key="2">
    <source>
        <dbReference type="SAM" id="Coils"/>
    </source>
</evidence>
<accession>A0ABW4HBT1</accession>